<protein>
    <submittedName>
        <fullName evidence="5">Putative zinc finger/helix-turn-helix YgiT family protein</fullName>
    </submittedName>
</protein>
<feature type="domain" description="HTH cro/C1-type" evidence="4">
    <location>
        <begin position="123"/>
        <end position="176"/>
    </location>
</feature>
<accession>A0A4R3Q0Y8</accession>
<dbReference type="InterPro" id="IPR001387">
    <property type="entry name" value="Cro/C1-type_HTH"/>
</dbReference>
<keyword evidence="3" id="KW-0804">Transcription</keyword>
<dbReference type="InterPro" id="IPR052359">
    <property type="entry name" value="HTH-type_reg/antitoxin"/>
</dbReference>
<dbReference type="Pfam" id="PF15731">
    <property type="entry name" value="MqsA_antitoxin"/>
    <property type="match status" value="1"/>
</dbReference>
<evidence type="ECO:0000256" key="3">
    <source>
        <dbReference type="ARBA" id="ARBA00023163"/>
    </source>
</evidence>
<dbReference type="SMART" id="SM00530">
    <property type="entry name" value="HTH_XRE"/>
    <property type="match status" value="1"/>
</dbReference>
<dbReference type="SUPFAM" id="SSF47413">
    <property type="entry name" value="lambda repressor-like DNA-binding domains"/>
    <property type="match status" value="1"/>
</dbReference>
<dbReference type="GO" id="GO:0003677">
    <property type="term" value="F:DNA binding"/>
    <property type="evidence" value="ECO:0007669"/>
    <property type="project" value="UniProtKB-KW"/>
</dbReference>
<dbReference type="PANTHER" id="PTHR36511:SF4">
    <property type="entry name" value="ANTITOXIN MQSA"/>
    <property type="match status" value="1"/>
</dbReference>
<dbReference type="InterPro" id="IPR032758">
    <property type="entry name" value="MqsA/HigA-2"/>
</dbReference>
<name>A0A4R3Q0Y8_RHISU</name>
<dbReference type="PANTHER" id="PTHR36511">
    <property type="entry name" value="MERR FAMILY BACTERIAL REGULATORY PROTEIN"/>
    <property type="match status" value="1"/>
</dbReference>
<keyword evidence="2" id="KW-0238">DNA-binding</keyword>
<dbReference type="InterPro" id="IPR010982">
    <property type="entry name" value="Lambda_DNA-bd_dom_sf"/>
</dbReference>
<dbReference type="AlphaFoldDB" id="A0A4R3Q0Y8"/>
<sequence length="184" mass="20080">MAGAVRSQLDAEVEIGANHRAQELGDALPHRAGGRIEPSGKIAVEAMLGARNDDLPGNRRDTAAGCPAFCRDYKGKSKTVDMPGYYPENGEEGIHVGSDMEATDAALRALKEEVEGIPSPSTIRRVRKKLKLSQREAGGILKVGERAFDKYERGLVEPSGPTRQLLRLLDRHPELIEELRQQAS</sequence>
<dbReference type="PROSITE" id="PS50943">
    <property type="entry name" value="HTH_CROC1"/>
    <property type="match status" value="1"/>
</dbReference>
<comment type="caution">
    <text evidence="5">The sequence shown here is derived from an EMBL/GenBank/DDBJ whole genome shotgun (WGS) entry which is preliminary data.</text>
</comment>
<dbReference type="CDD" id="cd00093">
    <property type="entry name" value="HTH_XRE"/>
    <property type="match status" value="1"/>
</dbReference>
<keyword evidence="1" id="KW-0805">Transcription regulation</keyword>
<evidence type="ECO:0000313" key="6">
    <source>
        <dbReference type="Proteomes" id="UP000294576"/>
    </source>
</evidence>
<evidence type="ECO:0000259" key="4">
    <source>
        <dbReference type="PROSITE" id="PS50943"/>
    </source>
</evidence>
<dbReference type="Proteomes" id="UP000294576">
    <property type="component" value="Unassembled WGS sequence"/>
</dbReference>
<dbReference type="EMBL" id="SMBH01000008">
    <property type="protein sequence ID" value="TCU14690.1"/>
    <property type="molecule type" value="Genomic_DNA"/>
</dbReference>
<evidence type="ECO:0000256" key="1">
    <source>
        <dbReference type="ARBA" id="ARBA00023015"/>
    </source>
</evidence>
<reference evidence="5 6" key="1">
    <citation type="submission" date="2019-03" db="EMBL/GenBank/DDBJ databases">
        <title>Genomic Encyclopedia of Type Strains, Phase IV (KMG-V): Genome sequencing to study the core and pangenomes of soil and plant-associated prokaryotes.</title>
        <authorList>
            <person name="Whitman W."/>
        </authorList>
    </citation>
    <scope>NUCLEOTIDE SEQUENCE [LARGE SCALE GENOMIC DNA]</scope>
    <source>
        <strain evidence="5 6">Hc14</strain>
    </source>
</reference>
<evidence type="ECO:0000313" key="5">
    <source>
        <dbReference type="EMBL" id="TCU14690.1"/>
    </source>
</evidence>
<dbReference type="InterPro" id="IPR022452">
    <property type="entry name" value="MqsA"/>
</dbReference>
<organism evidence="5 6">
    <name type="scientific">Rhizobium sullae</name>
    <name type="common">Rhizobium hedysari</name>
    <dbReference type="NCBI Taxonomy" id="50338"/>
    <lineage>
        <taxon>Bacteria</taxon>
        <taxon>Pseudomonadati</taxon>
        <taxon>Pseudomonadota</taxon>
        <taxon>Alphaproteobacteria</taxon>
        <taxon>Hyphomicrobiales</taxon>
        <taxon>Rhizobiaceae</taxon>
        <taxon>Rhizobium/Agrobacterium group</taxon>
        <taxon>Rhizobium</taxon>
    </lineage>
</organism>
<gene>
    <name evidence="5" type="ORF">EV132_10858</name>
</gene>
<dbReference type="NCBIfam" id="TIGR03830">
    <property type="entry name" value="CxxCG_CxxCG_HTH"/>
    <property type="match status" value="1"/>
</dbReference>
<proteinExistence type="predicted"/>
<evidence type="ECO:0000256" key="2">
    <source>
        <dbReference type="ARBA" id="ARBA00023125"/>
    </source>
</evidence>
<dbReference type="Gene3D" id="1.10.260.40">
    <property type="entry name" value="lambda repressor-like DNA-binding domains"/>
    <property type="match status" value="1"/>
</dbReference>